<reference evidence="1" key="2">
    <citation type="journal article" date="2020" name="Microorganisms">
        <title>Osmotic Adaptation and Compatible Solute Biosynthesis of Phototrophic Bacteria as Revealed from Genome Analyses.</title>
        <authorList>
            <person name="Imhoff J.F."/>
            <person name="Rahn T."/>
            <person name="Kunzel S."/>
            <person name="Keller A."/>
            <person name="Neulinger S.C."/>
        </authorList>
    </citation>
    <scope>NUCLEOTIDE SEQUENCE</scope>
    <source>
        <strain evidence="1">DSM 11080</strain>
    </source>
</reference>
<protein>
    <recommendedName>
        <fullName evidence="3">DUF2283 domain-containing protein</fullName>
    </recommendedName>
</protein>
<organism evidence="1 2">
    <name type="scientific">Halochromatium glycolicum</name>
    <dbReference type="NCBI Taxonomy" id="85075"/>
    <lineage>
        <taxon>Bacteria</taxon>
        <taxon>Pseudomonadati</taxon>
        <taxon>Pseudomonadota</taxon>
        <taxon>Gammaproteobacteria</taxon>
        <taxon>Chromatiales</taxon>
        <taxon>Chromatiaceae</taxon>
        <taxon>Halochromatium</taxon>
    </lineage>
</organism>
<dbReference type="EMBL" id="NRSJ01000018">
    <property type="protein sequence ID" value="MBK1705085.1"/>
    <property type="molecule type" value="Genomic_DNA"/>
</dbReference>
<dbReference type="RefSeq" id="WP_200346295.1">
    <property type="nucleotide sequence ID" value="NZ_NRSJ01000018.1"/>
</dbReference>
<comment type="caution">
    <text evidence="1">The sequence shown here is derived from an EMBL/GenBank/DDBJ whole genome shotgun (WGS) entry which is preliminary data.</text>
</comment>
<evidence type="ECO:0000313" key="1">
    <source>
        <dbReference type="EMBL" id="MBK1705085.1"/>
    </source>
</evidence>
<keyword evidence="2" id="KW-1185">Reference proteome</keyword>
<dbReference type="Proteomes" id="UP001296776">
    <property type="component" value="Unassembled WGS sequence"/>
</dbReference>
<dbReference type="AlphaFoldDB" id="A0AAJ0U5B7"/>
<gene>
    <name evidence="1" type="ORF">CKO40_11155</name>
</gene>
<name>A0AAJ0U5B7_9GAMM</name>
<evidence type="ECO:0008006" key="3">
    <source>
        <dbReference type="Google" id="ProtNLM"/>
    </source>
</evidence>
<accession>A0AAJ0U5B7</accession>
<proteinExistence type="predicted"/>
<dbReference type="Pfam" id="PF10049">
    <property type="entry name" value="DUF2283"/>
    <property type="match status" value="1"/>
</dbReference>
<reference evidence="1" key="1">
    <citation type="submission" date="2017-08" db="EMBL/GenBank/DDBJ databases">
        <authorList>
            <person name="Imhoff J.F."/>
            <person name="Rahn T."/>
            <person name="Kuenzel S."/>
            <person name="Neulinger S.C."/>
        </authorList>
    </citation>
    <scope>NUCLEOTIDE SEQUENCE</scope>
    <source>
        <strain evidence="1">DSM 11080</strain>
    </source>
</reference>
<dbReference type="InterPro" id="IPR019270">
    <property type="entry name" value="DUF2283"/>
</dbReference>
<evidence type="ECO:0000313" key="2">
    <source>
        <dbReference type="Proteomes" id="UP001296776"/>
    </source>
</evidence>
<sequence>MKLELELEANAAYFEMTDAEAASTQAIESGRLADCDAEGPLIGIEVLSAASAGLSSIWITSLSKTQTRGRAPSMR</sequence>